<evidence type="ECO:0000259" key="5">
    <source>
        <dbReference type="Pfam" id="PF02826"/>
    </source>
</evidence>
<dbReference type="InterPro" id="IPR006139">
    <property type="entry name" value="D-isomer_2_OHA_DH_cat_dom"/>
</dbReference>
<dbReference type="CDD" id="cd05300">
    <property type="entry name" value="2-Hacid_dh_1"/>
    <property type="match status" value="1"/>
</dbReference>
<comment type="similarity">
    <text evidence="3">Belongs to the D-isomer specific 2-hydroxyacid dehydrogenase family.</text>
</comment>
<evidence type="ECO:0000313" key="6">
    <source>
        <dbReference type="EMBL" id="PQV64023.1"/>
    </source>
</evidence>
<dbReference type="SUPFAM" id="SSF51735">
    <property type="entry name" value="NAD(P)-binding Rossmann-fold domains"/>
    <property type="match status" value="1"/>
</dbReference>
<dbReference type="InterPro" id="IPR036291">
    <property type="entry name" value="NAD(P)-bd_dom_sf"/>
</dbReference>
<dbReference type="AlphaFoldDB" id="A0A2S8ST96"/>
<evidence type="ECO:0000313" key="7">
    <source>
        <dbReference type="Proteomes" id="UP000237684"/>
    </source>
</evidence>
<dbReference type="InterPro" id="IPR006140">
    <property type="entry name" value="D-isomer_DH_NAD-bd"/>
</dbReference>
<keyword evidence="1 3" id="KW-0560">Oxidoreductase</keyword>
<keyword evidence="7" id="KW-1185">Reference proteome</keyword>
<accession>A0A2S8ST96</accession>
<evidence type="ECO:0000259" key="4">
    <source>
        <dbReference type="Pfam" id="PF00389"/>
    </source>
</evidence>
<gene>
    <name evidence="6" type="ORF">B1R32_10748</name>
</gene>
<name>A0A2S8ST96_9BACT</name>
<dbReference type="OrthoDB" id="9793626at2"/>
<dbReference type="SUPFAM" id="SSF52283">
    <property type="entry name" value="Formate/glycerate dehydrogenase catalytic domain-like"/>
    <property type="match status" value="1"/>
</dbReference>
<evidence type="ECO:0000256" key="2">
    <source>
        <dbReference type="ARBA" id="ARBA00023027"/>
    </source>
</evidence>
<dbReference type="EMBL" id="NIGF01000007">
    <property type="protein sequence ID" value="PQV64023.1"/>
    <property type="molecule type" value="Genomic_DNA"/>
</dbReference>
<dbReference type="RefSeq" id="WP_157947603.1">
    <property type="nucleotide sequence ID" value="NZ_NIGF01000007.1"/>
</dbReference>
<feature type="domain" description="D-isomer specific 2-hydroxyacid dehydrogenase NAD-binding" evidence="5">
    <location>
        <begin position="104"/>
        <end position="278"/>
    </location>
</feature>
<protein>
    <submittedName>
        <fullName evidence="6">Phosphoglycerate dehydrogenase</fullName>
    </submittedName>
</protein>
<reference evidence="6 7" key="1">
    <citation type="journal article" date="2018" name="Syst. Appl. Microbiol.">
        <title>Abditibacterium utsteinense sp. nov., the first cultivated member of candidate phylum FBP, isolated from ice-free Antarctic soil samples.</title>
        <authorList>
            <person name="Tahon G."/>
            <person name="Tytgat B."/>
            <person name="Lebbe L."/>
            <person name="Carlier A."/>
            <person name="Willems A."/>
        </authorList>
    </citation>
    <scope>NUCLEOTIDE SEQUENCE [LARGE SCALE GENOMIC DNA]</scope>
    <source>
        <strain evidence="6 7">LMG 29911</strain>
    </source>
</reference>
<dbReference type="InParanoid" id="A0A2S8ST96"/>
<dbReference type="PANTHER" id="PTHR43333">
    <property type="entry name" value="2-HACID_DH_C DOMAIN-CONTAINING PROTEIN"/>
    <property type="match status" value="1"/>
</dbReference>
<dbReference type="Pfam" id="PF02826">
    <property type="entry name" value="2-Hacid_dh_C"/>
    <property type="match status" value="1"/>
</dbReference>
<keyword evidence="2" id="KW-0520">NAD</keyword>
<dbReference type="Proteomes" id="UP000237684">
    <property type="component" value="Unassembled WGS sequence"/>
</dbReference>
<sequence length="316" mass="34693">MNSPTFLLSGRDDAAFPQKIKEIAPHIEIVSPAQFKQNPNLISQIEIAYDGLRGDDLARATSLKWLQNSGAGVDGLPLQQLEERGVLVTNVSGIHARCITEHLFGMLLGVTRELDTARKQQENREWKHLGGDVISLYGKTLGILGAGEIGNQIARAGRAFEMKPIGLRRSGEPTTEIETMFSPENKLEFFAQSEIVMNILPLTDATRGFMGDAEFDALPDGAILLNAGRGATIDTDALGRALQSGKLRAALLDVTDPEPLPPLHFLWNSPNVFITPHYSGAHPEYNDEADAIFFDNLRLYLKGEPLHHLVNFEAGY</sequence>
<feature type="domain" description="D-isomer specific 2-hydroxyacid dehydrogenase catalytic" evidence="4">
    <location>
        <begin position="54"/>
        <end position="311"/>
    </location>
</feature>
<dbReference type="GO" id="GO:0051287">
    <property type="term" value="F:NAD binding"/>
    <property type="evidence" value="ECO:0007669"/>
    <property type="project" value="InterPro"/>
</dbReference>
<organism evidence="6 7">
    <name type="scientific">Abditibacterium utsteinense</name>
    <dbReference type="NCBI Taxonomy" id="1960156"/>
    <lineage>
        <taxon>Bacteria</taxon>
        <taxon>Pseudomonadati</taxon>
        <taxon>Abditibacteriota</taxon>
        <taxon>Abditibacteriia</taxon>
        <taxon>Abditibacteriales</taxon>
        <taxon>Abditibacteriaceae</taxon>
        <taxon>Abditibacterium</taxon>
    </lineage>
</organism>
<evidence type="ECO:0000256" key="3">
    <source>
        <dbReference type="RuleBase" id="RU003719"/>
    </source>
</evidence>
<comment type="caution">
    <text evidence="6">The sequence shown here is derived from an EMBL/GenBank/DDBJ whole genome shotgun (WGS) entry which is preliminary data.</text>
</comment>
<dbReference type="Gene3D" id="3.40.50.720">
    <property type="entry name" value="NAD(P)-binding Rossmann-like Domain"/>
    <property type="match status" value="2"/>
</dbReference>
<dbReference type="Pfam" id="PF00389">
    <property type="entry name" value="2-Hacid_dh"/>
    <property type="match status" value="1"/>
</dbReference>
<dbReference type="PANTHER" id="PTHR43333:SF1">
    <property type="entry name" value="D-ISOMER SPECIFIC 2-HYDROXYACID DEHYDROGENASE NAD-BINDING DOMAIN-CONTAINING PROTEIN"/>
    <property type="match status" value="1"/>
</dbReference>
<evidence type="ECO:0000256" key="1">
    <source>
        <dbReference type="ARBA" id="ARBA00023002"/>
    </source>
</evidence>
<proteinExistence type="inferred from homology"/>
<dbReference type="GO" id="GO:0016616">
    <property type="term" value="F:oxidoreductase activity, acting on the CH-OH group of donors, NAD or NADP as acceptor"/>
    <property type="evidence" value="ECO:0007669"/>
    <property type="project" value="InterPro"/>
</dbReference>